<keyword evidence="2" id="KW-1133">Transmembrane helix</keyword>
<protein>
    <submittedName>
        <fullName evidence="3">Uncharacterized protein</fullName>
    </submittedName>
</protein>
<comment type="caution">
    <text evidence="3">The sequence shown here is derived from an EMBL/GenBank/DDBJ whole genome shotgun (WGS) entry which is preliminary data.</text>
</comment>
<sequence>MAKTAAIKVSVDIEYIVIGNALGLLIASGGLLAGVMVHERSFDYWPEDLVPLLLAGFMAFRLMRSFTAAVNASSAPVHRPQSARQTVTPEPVAMGQLPPVPGYTAEQVLEAVSKRIEANKGKAK</sequence>
<dbReference type="Proteomes" id="UP000784128">
    <property type="component" value="Unassembled WGS sequence"/>
</dbReference>
<dbReference type="EMBL" id="JAHDYS010000003">
    <property type="protein sequence ID" value="MBT1070984.1"/>
    <property type="molecule type" value="Genomic_DNA"/>
</dbReference>
<name>A0ABS5U5Q3_9BACT</name>
<evidence type="ECO:0000256" key="2">
    <source>
        <dbReference type="SAM" id="Phobius"/>
    </source>
</evidence>
<keyword evidence="2" id="KW-0812">Transmembrane</keyword>
<evidence type="ECO:0000313" key="4">
    <source>
        <dbReference type="Proteomes" id="UP000784128"/>
    </source>
</evidence>
<proteinExistence type="predicted"/>
<organism evidence="3 4">
    <name type="scientific">Pelotalea chapellei</name>
    <dbReference type="NCBI Taxonomy" id="44671"/>
    <lineage>
        <taxon>Bacteria</taxon>
        <taxon>Pseudomonadati</taxon>
        <taxon>Thermodesulfobacteriota</taxon>
        <taxon>Desulfuromonadia</taxon>
        <taxon>Geobacterales</taxon>
        <taxon>Geobacteraceae</taxon>
        <taxon>Pelotalea</taxon>
    </lineage>
</organism>
<accession>A0ABS5U5Q3</accession>
<feature type="transmembrane region" description="Helical" evidence="2">
    <location>
        <begin position="12"/>
        <end position="37"/>
    </location>
</feature>
<evidence type="ECO:0000256" key="1">
    <source>
        <dbReference type="SAM" id="MobiDB-lite"/>
    </source>
</evidence>
<dbReference type="RefSeq" id="WP_214296695.1">
    <property type="nucleotide sequence ID" value="NZ_JAHDYS010000003.1"/>
</dbReference>
<reference evidence="3 4" key="1">
    <citation type="submission" date="2021-05" db="EMBL/GenBank/DDBJ databases">
        <title>The draft genome of Geobacter chapellei DSM 13688.</title>
        <authorList>
            <person name="Xu Z."/>
            <person name="Masuda Y."/>
            <person name="Itoh H."/>
            <person name="Senoo K."/>
        </authorList>
    </citation>
    <scope>NUCLEOTIDE SEQUENCE [LARGE SCALE GENOMIC DNA]</scope>
    <source>
        <strain evidence="3 4">DSM 13688</strain>
    </source>
</reference>
<keyword evidence="2" id="KW-0472">Membrane</keyword>
<keyword evidence="4" id="KW-1185">Reference proteome</keyword>
<feature type="region of interest" description="Disordered" evidence="1">
    <location>
        <begin position="77"/>
        <end position="99"/>
    </location>
</feature>
<gene>
    <name evidence="3" type="ORF">KJB30_04245</name>
</gene>
<evidence type="ECO:0000313" key="3">
    <source>
        <dbReference type="EMBL" id="MBT1070984.1"/>
    </source>
</evidence>